<keyword evidence="1" id="KW-0560">Oxidoreductase</keyword>
<dbReference type="Proteomes" id="UP000800041">
    <property type="component" value="Unassembled WGS sequence"/>
</dbReference>
<dbReference type="OrthoDB" id="436496at2759"/>
<dbReference type="InterPro" id="IPR052128">
    <property type="entry name" value="Oxidoreductase_NAD-binding"/>
</dbReference>
<dbReference type="PROSITE" id="PS51384">
    <property type="entry name" value="FAD_FR"/>
    <property type="match status" value="1"/>
</dbReference>
<accession>A0A6G1HF75</accession>
<dbReference type="PANTHER" id="PTHR46505">
    <property type="entry name" value="OXIDOREDUCTASE NAD-BINDING DOMAIN-CONTAINING PROTEIN 1"/>
    <property type="match status" value="1"/>
</dbReference>
<evidence type="ECO:0000256" key="4">
    <source>
        <dbReference type="SAM" id="MobiDB-lite"/>
    </source>
</evidence>
<evidence type="ECO:0000256" key="1">
    <source>
        <dbReference type="ARBA" id="ARBA00023002"/>
    </source>
</evidence>
<dbReference type="PANTHER" id="PTHR46505:SF1">
    <property type="entry name" value="OXIDOREDUCTASE NAD-BINDING DOMAIN-CONTAINING PROTEIN 1"/>
    <property type="match status" value="1"/>
</dbReference>
<feature type="compositionally biased region" description="Basic and acidic residues" evidence="4">
    <location>
        <begin position="7"/>
        <end position="19"/>
    </location>
</feature>
<reference evidence="6" key="1">
    <citation type="journal article" date="2020" name="Stud. Mycol.">
        <title>101 Dothideomycetes genomes: a test case for predicting lifestyles and emergence of pathogens.</title>
        <authorList>
            <person name="Haridas S."/>
            <person name="Albert R."/>
            <person name="Binder M."/>
            <person name="Bloem J."/>
            <person name="Labutti K."/>
            <person name="Salamov A."/>
            <person name="Andreopoulos B."/>
            <person name="Baker S."/>
            <person name="Barry K."/>
            <person name="Bills G."/>
            <person name="Bluhm B."/>
            <person name="Cannon C."/>
            <person name="Castanera R."/>
            <person name="Culley D."/>
            <person name="Daum C."/>
            <person name="Ezra D."/>
            <person name="Gonzalez J."/>
            <person name="Henrissat B."/>
            <person name="Kuo A."/>
            <person name="Liang C."/>
            <person name="Lipzen A."/>
            <person name="Lutzoni F."/>
            <person name="Magnuson J."/>
            <person name="Mondo S."/>
            <person name="Nolan M."/>
            <person name="Ohm R."/>
            <person name="Pangilinan J."/>
            <person name="Park H.-J."/>
            <person name="Ramirez L."/>
            <person name="Alfaro M."/>
            <person name="Sun H."/>
            <person name="Tritt A."/>
            <person name="Yoshinaga Y."/>
            <person name="Zwiers L.-H."/>
            <person name="Turgeon B."/>
            <person name="Goodwin S."/>
            <person name="Spatafora J."/>
            <person name="Crous P."/>
            <person name="Grigoriev I."/>
        </authorList>
    </citation>
    <scope>NUCLEOTIDE SEQUENCE</scope>
    <source>
        <strain evidence="6">CBS 113979</strain>
    </source>
</reference>
<proteinExistence type="predicted"/>
<evidence type="ECO:0000313" key="6">
    <source>
        <dbReference type="EMBL" id="KAF1991886.1"/>
    </source>
</evidence>
<dbReference type="SUPFAM" id="SSF52343">
    <property type="entry name" value="Ferredoxin reductase-like, C-terminal NADP-linked domain"/>
    <property type="match status" value="1"/>
</dbReference>
<evidence type="ECO:0000259" key="5">
    <source>
        <dbReference type="PROSITE" id="PS51384"/>
    </source>
</evidence>
<dbReference type="InterPro" id="IPR039261">
    <property type="entry name" value="FNR_nucleotide-bd"/>
</dbReference>
<evidence type="ECO:0000256" key="3">
    <source>
        <dbReference type="ARBA" id="ARBA00040516"/>
    </source>
</evidence>
<keyword evidence="7" id="KW-1185">Reference proteome</keyword>
<dbReference type="InterPro" id="IPR017938">
    <property type="entry name" value="Riboflavin_synthase-like_b-brl"/>
</dbReference>
<dbReference type="InterPro" id="IPR001433">
    <property type="entry name" value="OxRdtase_FAD/NAD-bd"/>
</dbReference>
<gene>
    <name evidence="6" type="ORF">K402DRAFT_388438</name>
</gene>
<dbReference type="Pfam" id="PF00175">
    <property type="entry name" value="NAD_binding_1"/>
    <property type="match status" value="1"/>
</dbReference>
<dbReference type="EMBL" id="ML977138">
    <property type="protein sequence ID" value="KAF1991886.1"/>
    <property type="molecule type" value="Genomic_DNA"/>
</dbReference>
<dbReference type="AlphaFoldDB" id="A0A6G1HF75"/>
<feature type="domain" description="FAD-binding FR-type" evidence="5">
    <location>
        <begin position="21"/>
        <end position="134"/>
    </location>
</feature>
<protein>
    <recommendedName>
        <fullName evidence="3">Oxidoreductase NAD-binding domain-containing protein 1</fullName>
    </recommendedName>
</protein>
<dbReference type="GO" id="GO:0016491">
    <property type="term" value="F:oxidoreductase activity"/>
    <property type="evidence" value="ECO:0007669"/>
    <property type="project" value="UniProtKB-KW"/>
</dbReference>
<sequence>MSSARIDLAHEERTVKEPRQGQLHSVSVAEIARVNRDIRRYKLKIADREQGIKFQAGQWLDVHVPGLPKAGGFTITSAPEDAQTSTTNADPFLELAIQRSPGNPPAAWLWRPESQIVDSELKVRVGGSFVWPPPGIEPSSIKNAVFVAGGVGINPLISMLKHIPHTHHLPASIHVLYSLSLSPIQTTTSSVLFLDELMALEASLPADTMTFHVFLTGSPDEFMAEQGAAGCSVEFFNYATRRLDEEDLLKAVGRRAEERDGTVCFVCGPPKMTDEIVDFLSSQGGLEEGRVFCEKWW</sequence>
<name>A0A6G1HF75_9PEZI</name>
<dbReference type="SUPFAM" id="SSF63380">
    <property type="entry name" value="Riboflavin synthase domain-like"/>
    <property type="match status" value="1"/>
</dbReference>
<dbReference type="GO" id="GO:0005739">
    <property type="term" value="C:mitochondrion"/>
    <property type="evidence" value="ECO:0007669"/>
    <property type="project" value="TreeGrafter"/>
</dbReference>
<evidence type="ECO:0000256" key="2">
    <source>
        <dbReference type="ARBA" id="ARBA00023027"/>
    </source>
</evidence>
<evidence type="ECO:0000313" key="7">
    <source>
        <dbReference type="Proteomes" id="UP000800041"/>
    </source>
</evidence>
<dbReference type="Gene3D" id="2.40.30.10">
    <property type="entry name" value="Translation factors"/>
    <property type="match status" value="1"/>
</dbReference>
<dbReference type="CDD" id="cd00322">
    <property type="entry name" value="FNR_like"/>
    <property type="match status" value="1"/>
</dbReference>
<organism evidence="6 7">
    <name type="scientific">Aulographum hederae CBS 113979</name>
    <dbReference type="NCBI Taxonomy" id="1176131"/>
    <lineage>
        <taxon>Eukaryota</taxon>
        <taxon>Fungi</taxon>
        <taxon>Dikarya</taxon>
        <taxon>Ascomycota</taxon>
        <taxon>Pezizomycotina</taxon>
        <taxon>Dothideomycetes</taxon>
        <taxon>Pleosporomycetidae</taxon>
        <taxon>Aulographales</taxon>
        <taxon>Aulographaceae</taxon>
    </lineage>
</organism>
<dbReference type="Gene3D" id="3.40.50.80">
    <property type="entry name" value="Nucleotide-binding domain of ferredoxin-NADP reductase (FNR) module"/>
    <property type="match status" value="1"/>
</dbReference>
<dbReference type="InterPro" id="IPR017927">
    <property type="entry name" value="FAD-bd_FR_type"/>
</dbReference>
<feature type="region of interest" description="Disordered" evidence="4">
    <location>
        <begin position="1"/>
        <end position="21"/>
    </location>
</feature>
<keyword evidence="2" id="KW-0520">NAD</keyword>